<evidence type="ECO:0000313" key="1">
    <source>
        <dbReference type="EMBL" id="CAH6720173.1"/>
    </source>
</evidence>
<evidence type="ECO:0000313" key="2">
    <source>
        <dbReference type="Proteomes" id="UP001152531"/>
    </source>
</evidence>
<sequence length="507" mass="56823">MSKRSATEDLDNTTHTSVKTDNDSVPTTNGSEEKDIDMGEFEDPYGDEFESDGEIIEIDTDGEGEDEDDMDEEAMQKKIEELERQDQETEAQNSIYLPHKSKPLGPDEVLEADPSVYEMLHNVNLPWPCLTLDILPDNLGNERRTYPASVYITTATQAAKAKDNELITMKLSSLSKTLVKDEEDDEDDEDEDDEQNDPIMDSETIPLKSTTNRIRTSPHAVETGEYLTALMSESGEVLIYDLKSQYTAFDTPGYMIPKNAKRPVHTIRNHGNVEGYGLDWSPLIKTGSLLTGDCTGRIHLTNRTSTNWVTDKTPFYASDASIEDIQWSTGENTVFATAGCDGYVRIWDTRSKKHKPAISVVASQSDVNVISWCDKLSYLLASGHDDGTWGVWDLRNFNGQSQPSPVAHYDFHKSPVTSISFNPLDESIIAVSSQDNTVTLWDLAVEADDEEIANQRKEAQELYDIPPQLLFVHWQRDVKDVRWHKQIPGCLVSTGGDGLNIWKTISV</sequence>
<organism evidence="1 2">
    <name type="scientific">[Candida] jaroonii</name>
    <dbReference type="NCBI Taxonomy" id="467808"/>
    <lineage>
        <taxon>Eukaryota</taxon>
        <taxon>Fungi</taxon>
        <taxon>Dikarya</taxon>
        <taxon>Ascomycota</taxon>
        <taxon>Saccharomycotina</taxon>
        <taxon>Pichiomycetes</taxon>
        <taxon>Debaryomycetaceae</taxon>
        <taxon>Yamadazyma</taxon>
    </lineage>
</organism>
<proteinExistence type="predicted"/>
<comment type="caution">
    <text evidence="1">The sequence shown here is derived from an EMBL/GenBank/DDBJ whole genome shotgun (WGS) entry which is preliminary data.</text>
</comment>
<reference evidence="1" key="1">
    <citation type="submission" date="2022-06" db="EMBL/GenBank/DDBJ databases">
        <authorList>
            <person name="Legras J.-L."/>
            <person name="Devillers H."/>
            <person name="Grondin C."/>
        </authorList>
    </citation>
    <scope>NUCLEOTIDE SEQUENCE</scope>
    <source>
        <strain evidence="1">CLIB 1444</strain>
    </source>
</reference>
<protein>
    <submittedName>
        <fullName evidence="1">Ribosome assembly protein Rrb1p</fullName>
    </submittedName>
</protein>
<dbReference type="EMBL" id="CALSDN010000003">
    <property type="protein sequence ID" value="CAH6720173.1"/>
    <property type="molecule type" value="Genomic_DNA"/>
</dbReference>
<dbReference type="Proteomes" id="UP001152531">
    <property type="component" value="Unassembled WGS sequence"/>
</dbReference>
<name>A0ACA9Y5A6_9ASCO</name>
<gene>
    <name evidence="1" type="ORF">CLIB1444_03S06040</name>
</gene>
<accession>A0ACA9Y5A6</accession>
<keyword evidence="2" id="KW-1185">Reference proteome</keyword>